<reference evidence="1" key="1">
    <citation type="journal article" date="2014" name="Int. J. Syst. Evol. Microbiol.">
        <title>Complete genome sequence of Corynebacterium casei LMG S-19264T (=DSM 44701T), isolated from a smear-ripened cheese.</title>
        <authorList>
            <consortium name="US DOE Joint Genome Institute (JGI-PGF)"/>
            <person name="Walter F."/>
            <person name="Albersmeier A."/>
            <person name="Kalinowski J."/>
            <person name="Ruckert C."/>
        </authorList>
    </citation>
    <scope>NUCLEOTIDE SEQUENCE</scope>
    <source>
        <strain evidence="1">JCM 4956</strain>
    </source>
</reference>
<evidence type="ECO:0000313" key="1">
    <source>
        <dbReference type="EMBL" id="GGX65576.1"/>
    </source>
</evidence>
<sequence length="49" mass="5536">MLLSVRLPAEFSALARAYVVYGAYAPALFRVRQQDGLYLIKTHVRAENP</sequence>
<protein>
    <submittedName>
        <fullName evidence="1">Uncharacterized protein</fullName>
    </submittedName>
</protein>
<gene>
    <name evidence="1" type="ORF">GCM10010515_36540</name>
</gene>
<comment type="caution">
    <text evidence="1">The sequence shown here is derived from an EMBL/GenBank/DDBJ whole genome shotgun (WGS) entry which is preliminary data.</text>
</comment>
<keyword evidence="2" id="KW-1185">Reference proteome</keyword>
<dbReference type="EMBL" id="BMWD01000011">
    <property type="protein sequence ID" value="GGX65576.1"/>
    <property type="molecule type" value="Genomic_DNA"/>
</dbReference>
<organism evidence="1 2">
    <name type="scientific">Streptomyces fructofermentans</name>
    <dbReference type="NCBI Taxonomy" id="152141"/>
    <lineage>
        <taxon>Bacteria</taxon>
        <taxon>Bacillati</taxon>
        <taxon>Actinomycetota</taxon>
        <taxon>Actinomycetes</taxon>
        <taxon>Kitasatosporales</taxon>
        <taxon>Streptomycetaceae</taxon>
        <taxon>Streptomyces</taxon>
    </lineage>
</organism>
<accession>A0A918KIY9</accession>
<evidence type="ECO:0000313" key="2">
    <source>
        <dbReference type="Proteomes" id="UP000645555"/>
    </source>
</evidence>
<proteinExistence type="predicted"/>
<dbReference type="AlphaFoldDB" id="A0A918KIY9"/>
<reference evidence="1" key="2">
    <citation type="submission" date="2020-09" db="EMBL/GenBank/DDBJ databases">
        <authorList>
            <person name="Sun Q."/>
            <person name="Ohkuma M."/>
        </authorList>
    </citation>
    <scope>NUCLEOTIDE SEQUENCE</scope>
    <source>
        <strain evidence="1">JCM 4956</strain>
    </source>
</reference>
<dbReference type="Proteomes" id="UP000645555">
    <property type="component" value="Unassembled WGS sequence"/>
</dbReference>
<name>A0A918KIY9_9ACTN</name>